<keyword evidence="2" id="KW-1185">Reference proteome</keyword>
<evidence type="ECO:0000313" key="1">
    <source>
        <dbReference type="EMBL" id="KAJ7751366.1"/>
    </source>
</evidence>
<organism evidence="1 2">
    <name type="scientific">Mycena metata</name>
    <dbReference type="NCBI Taxonomy" id="1033252"/>
    <lineage>
        <taxon>Eukaryota</taxon>
        <taxon>Fungi</taxon>
        <taxon>Dikarya</taxon>
        <taxon>Basidiomycota</taxon>
        <taxon>Agaricomycotina</taxon>
        <taxon>Agaricomycetes</taxon>
        <taxon>Agaricomycetidae</taxon>
        <taxon>Agaricales</taxon>
        <taxon>Marasmiineae</taxon>
        <taxon>Mycenaceae</taxon>
        <taxon>Mycena</taxon>
    </lineage>
</organism>
<comment type="caution">
    <text evidence="1">The sequence shown here is derived from an EMBL/GenBank/DDBJ whole genome shotgun (WGS) entry which is preliminary data.</text>
</comment>
<evidence type="ECO:0000313" key="2">
    <source>
        <dbReference type="Proteomes" id="UP001215598"/>
    </source>
</evidence>
<protein>
    <submittedName>
        <fullName evidence="1">Uncharacterized protein</fullName>
    </submittedName>
</protein>
<dbReference type="AlphaFoldDB" id="A0AAD7IVQ0"/>
<sequence>MPKQWVRAPGVILVRMFLVIFSCHSLLLSRAGLVAAARRSSANARLQRERFEFFSRCYASPPTLLGALYPTHLHLVSI</sequence>
<dbReference type="EMBL" id="JARKIB010000062">
    <property type="protein sequence ID" value="KAJ7751366.1"/>
    <property type="molecule type" value="Genomic_DNA"/>
</dbReference>
<name>A0AAD7IVQ0_9AGAR</name>
<proteinExistence type="predicted"/>
<reference evidence="1" key="1">
    <citation type="submission" date="2023-03" db="EMBL/GenBank/DDBJ databases">
        <title>Massive genome expansion in bonnet fungi (Mycena s.s.) driven by repeated elements and novel gene families across ecological guilds.</title>
        <authorList>
            <consortium name="Lawrence Berkeley National Laboratory"/>
            <person name="Harder C.B."/>
            <person name="Miyauchi S."/>
            <person name="Viragh M."/>
            <person name="Kuo A."/>
            <person name="Thoen E."/>
            <person name="Andreopoulos B."/>
            <person name="Lu D."/>
            <person name="Skrede I."/>
            <person name="Drula E."/>
            <person name="Henrissat B."/>
            <person name="Morin E."/>
            <person name="Kohler A."/>
            <person name="Barry K."/>
            <person name="LaButti K."/>
            <person name="Morin E."/>
            <person name="Salamov A."/>
            <person name="Lipzen A."/>
            <person name="Mereny Z."/>
            <person name="Hegedus B."/>
            <person name="Baldrian P."/>
            <person name="Stursova M."/>
            <person name="Weitz H."/>
            <person name="Taylor A."/>
            <person name="Grigoriev I.V."/>
            <person name="Nagy L.G."/>
            <person name="Martin F."/>
            <person name="Kauserud H."/>
        </authorList>
    </citation>
    <scope>NUCLEOTIDE SEQUENCE</scope>
    <source>
        <strain evidence="1">CBHHK182m</strain>
    </source>
</reference>
<gene>
    <name evidence="1" type="ORF">B0H16DRAFT_1548189</name>
</gene>
<accession>A0AAD7IVQ0</accession>
<dbReference type="Proteomes" id="UP001215598">
    <property type="component" value="Unassembled WGS sequence"/>
</dbReference>